<evidence type="ECO:0000313" key="5">
    <source>
        <dbReference type="Proteomes" id="UP001189429"/>
    </source>
</evidence>
<feature type="coiled-coil region" evidence="1">
    <location>
        <begin position="324"/>
        <end position="372"/>
    </location>
</feature>
<sequence>AAAASPARCPSAGPARGRRCAASLAPSGAAPPGSPRLWNPTPRRNASPAPPSATRLSTPRAAPWVARDAAADDGKDRRRAEAPAHAAPVGRRLGVAPAPPGGRHAGHAVRPRPGQEPRGRRDPPHAGRCSAGGACFQLEYVSSLSGCSEAARQHCLRLYPREGVAEVAPGGGCARVAVVGRHDQSEAFAAWVPNVGERKCISRRAFEVLWVPGDSSRAWLRSQSSNHLLVDGAEAVREGISFSLSLTAITSGYGKLCGRLFPWGAMAAAGPGAVGGKLTPERRDAMLAMSAEHFEACSIWLSPGQKAHLLGLRAVQTGDPLALSRQAKQQHDTLKDQVAKAKNAWEKAQEVLAKQLQKTAELKAKYVELEAKELEAARAAASAFTELGRASRPQPADPAAYLVEQLRELGVEAGVVDSIKQVAEARQKAKKDEEEAAAAKARDHDLDMDAAIGNLKQGDWLDKLVSSAGEGGITRSQLELAVCFLEALDRFCVFDYVVMDYFATVASDTAERLHKQATQLKIVNWIGAEFLCSSLVPSHMAVAGAEVEVGVRPARALRPCGPGGPPPQAALYLFAMYTNVYCREGRLCICCKRSFFVSSLVVSAIVFWASYEMLRASGEGITEELVHPFLVSRLQSWVVWFPLWFLLPCVGFWHYWDIERRALGR</sequence>
<name>A0ABN9PKG5_9DINO</name>
<gene>
    <name evidence="4" type="ORF">PCOR1329_LOCUS3787</name>
</gene>
<keyword evidence="5" id="KW-1185">Reference proteome</keyword>
<keyword evidence="1" id="KW-0175">Coiled coil</keyword>
<feature type="coiled-coil region" evidence="1">
    <location>
        <begin position="415"/>
        <end position="442"/>
    </location>
</feature>
<evidence type="ECO:0000313" key="4">
    <source>
        <dbReference type="EMBL" id="CAK0793501.1"/>
    </source>
</evidence>
<feature type="compositionally biased region" description="Low complexity" evidence="2">
    <location>
        <begin position="1"/>
        <end position="31"/>
    </location>
</feature>
<evidence type="ECO:0000256" key="3">
    <source>
        <dbReference type="SAM" id="Phobius"/>
    </source>
</evidence>
<feature type="compositionally biased region" description="Basic and acidic residues" evidence="2">
    <location>
        <begin position="69"/>
        <end position="82"/>
    </location>
</feature>
<protein>
    <submittedName>
        <fullName evidence="4">Uncharacterized protein</fullName>
    </submittedName>
</protein>
<dbReference type="EMBL" id="CAUYUJ010000981">
    <property type="protein sequence ID" value="CAK0793501.1"/>
    <property type="molecule type" value="Genomic_DNA"/>
</dbReference>
<feature type="non-terminal residue" evidence="4">
    <location>
        <position position="1"/>
    </location>
</feature>
<keyword evidence="3" id="KW-1133">Transmembrane helix</keyword>
<keyword evidence="3" id="KW-0812">Transmembrane</keyword>
<evidence type="ECO:0000256" key="1">
    <source>
        <dbReference type="SAM" id="Coils"/>
    </source>
</evidence>
<keyword evidence="3" id="KW-0472">Membrane</keyword>
<feature type="compositionally biased region" description="Low complexity" evidence="2">
    <location>
        <begin position="39"/>
        <end position="68"/>
    </location>
</feature>
<feature type="region of interest" description="Disordered" evidence="2">
    <location>
        <begin position="1"/>
        <end position="128"/>
    </location>
</feature>
<proteinExistence type="predicted"/>
<reference evidence="4" key="1">
    <citation type="submission" date="2023-10" db="EMBL/GenBank/DDBJ databases">
        <authorList>
            <person name="Chen Y."/>
            <person name="Shah S."/>
            <person name="Dougan E. K."/>
            <person name="Thang M."/>
            <person name="Chan C."/>
        </authorList>
    </citation>
    <scope>NUCLEOTIDE SEQUENCE [LARGE SCALE GENOMIC DNA]</scope>
</reference>
<dbReference type="Proteomes" id="UP001189429">
    <property type="component" value="Unassembled WGS sequence"/>
</dbReference>
<feature type="compositionally biased region" description="Basic and acidic residues" evidence="2">
    <location>
        <begin position="113"/>
        <end position="125"/>
    </location>
</feature>
<feature type="transmembrane region" description="Helical" evidence="3">
    <location>
        <begin position="634"/>
        <end position="656"/>
    </location>
</feature>
<comment type="caution">
    <text evidence="4">The sequence shown here is derived from an EMBL/GenBank/DDBJ whole genome shotgun (WGS) entry which is preliminary data.</text>
</comment>
<accession>A0ABN9PKG5</accession>
<organism evidence="4 5">
    <name type="scientific">Prorocentrum cordatum</name>
    <dbReference type="NCBI Taxonomy" id="2364126"/>
    <lineage>
        <taxon>Eukaryota</taxon>
        <taxon>Sar</taxon>
        <taxon>Alveolata</taxon>
        <taxon>Dinophyceae</taxon>
        <taxon>Prorocentrales</taxon>
        <taxon>Prorocentraceae</taxon>
        <taxon>Prorocentrum</taxon>
    </lineage>
</organism>
<evidence type="ECO:0000256" key="2">
    <source>
        <dbReference type="SAM" id="MobiDB-lite"/>
    </source>
</evidence>